<dbReference type="Gene3D" id="1.20.5.190">
    <property type="match status" value="7"/>
</dbReference>
<dbReference type="Pfam" id="PF00612">
    <property type="entry name" value="IQ"/>
    <property type="match status" value="16"/>
</dbReference>
<dbReference type="InterPro" id="IPR051185">
    <property type="entry name" value="ASPM"/>
</dbReference>
<comment type="caution">
    <text evidence="6">The sequence shown here is derived from an EMBL/GenBank/DDBJ whole genome shotgun (WGS) entry which is preliminary data.</text>
</comment>
<evidence type="ECO:0000256" key="4">
    <source>
        <dbReference type="ARBA" id="ARBA00022860"/>
    </source>
</evidence>
<gene>
    <name evidence="6" type="ORF">ILEXP_LOCUS14714</name>
</gene>
<dbReference type="Gene3D" id="1.25.10.10">
    <property type="entry name" value="Leucine-rich Repeat Variant"/>
    <property type="match status" value="1"/>
</dbReference>
<dbReference type="GO" id="GO:0005737">
    <property type="term" value="C:cytoplasm"/>
    <property type="evidence" value="ECO:0007669"/>
    <property type="project" value="UniProtKB-SubCell"/>
</dbReference>
<dbReference type="InterPro" id="IPR011989">
    <property type="entry name" value="ARM-like"/>
</dbReference>
<dbReference type="InterPro" id="IPR000225">
    <property type="entry name" value="Armadillo"/>
</dbReference>
<reference evidence="6 7" key="1">
    <citation type="submission" date="2024-02" db="EMBL/GenBank/DDBJ databases">
        <authorList>
            <person name="Vignale AGUSTIN F."/>
            <person name="Sosa J E."/>
            <person name="Modenutti C."/>
        </authorList>
    </citation>
    <scope>NUCLEOTIDE SEQUENCE [LARGE SCALE GENOMIC DNA]</scope>
</reference>
<dbReference type="Proteomes" id="UP001642360">
    <property type="component" value="Unassembled WGS sequence"/>
</dbReference>
<name>A0ABC8RV05_9AQUA</name>
<dbReference type="GO" id="GO:0005516">
    <property type="term" value="F:calmodulin binding"/>
    <property type="evidence" value="ECO:0007669"/>
    <property type="project" value="UniProtKB-KW"/>
</dbReference>
<dbReference type="InterPro" id="IPR016024">
    <property type="entry name" value="ARM-type_fold"/>
</dbReference>
<sequence length="686" mass="79877">MKNVVSYLQIVIRAWLTTKKSVTKKFNAIKAQESAFDRAAILIQSHVRGWFGRRVAQRHRSLIIVIQSHCRGWSIRRKLLLQREAAIRIQSAFRCMRCWRMFISNRNAATEIQRFVRGCNTRKWLLGASYLRADLTLSYIHYNLPDCSQNLELKIFLRAVLKLQRWWRGALLLKSTTKSSVVIQSHIRGWIARQGALRKTHHIVKIQSRCRGWLTRRRLSLQRGSVIRIQSAFRCMKCKKVFLTYRHAATEIQRFIRGCITRKWILDCYLSLELRIFLRATLKLQRWWRGVLLLKSRTKSAAIIQCHIRGWIAGRGDIRERHHAVVIQSHCRGWLTRRRFSLQRGAVIRIQSAFRCMKCQKLFLSYRHAATKIQRFVRGHIDRKWLLGASYLPADLPVDYIRNDLPDCSQDLELTMLLQAVLKLQRWWRGVLVVKSRTKAAVVIQSHVRGWIARRAVVRERHRIVVIQSYWKGFLARKESRGQLQELCLRVQKSAANVDDDMRIINRLVSALSELLSMKSVSGILHICATLDMATEHSQKCCETLVAAGAVDTLLKLIRSVSRSIPDQEVLKHALYTLRNLARYPHLSEVLIDSRGSVQTILWELLRNKEEGYFIASELLKRICLDKKGIEAVHNLPALVKRLHNLVEELARKTGNEKRNARGVAKEQTERRLREAIKLLNLITDG</sequence>
<comment type="subcellular location">
    <subcellularLocation>
        <location evidence="1">Cytoplasm</location>
    </subcellularLocation>
</comment>
<dbReference type="SUPFAM" id="SSF52540">
    <property type="entry name" value="P-loop containing nucleoside triphosphate hydrolases"/>
    <property type="match status" value="4"/>
</dbReference>
<evidence type="ECO:0008006" key="8">
    <source>
        <dbReference type="Google" id="ProtNLM"/>
    </source>
</evidence>
<dbReference type="PANTHER" id="PTHR22706:SF1">
    <property type="entry name" value="ASSEMBLY FACTOR FOR SPINDLE MICROTUBULES"/>
    <property type="match status" value="1"/>
</dbReference>
<dbReference type="InterPro" id="IPR027417">
    <property type="entry name" value="P-loop_NTPase"/>
</dbReference>
<evidence type="ECO:0000256" key="3">
    <source>
        <dbReference type="ARBA" id="ARBA00022737"/>
    </source>
</evidence>
<dbReference type="AlphaFoldDB" id="A0ABC8RV05"/>
<keyword evidence="7" id="KW-1185">Reference proteome</keyword>
<dbReference type="PROSITE" id="PS50096">
    <property type="entry name" value="IQ"/>
    <property type="match status" value="9"/>
</dbReference>
<evidence type="ECO:0000256" key="2">
    <source>
        <dbReference type="ARBA" id="ARBA00022490"/>
    </source>
</evidence>
<proteinExistence type="predicted"/>
<feature type="repeat" description="ARM" evidence="5">
    <location>
        <begin position="549"/>
        <end position="596"/>
    </location>
</feature>
<evidence type="ECO:0000256" key="5">
    <source>
        <dbReference type="PROSITE-ProRule" id="PRU00259"/>
    </source>
</evidence>
<keyword evidence="4" id="KW-0112">Calmodulin-binding</keyword>
<organism evidence="6 7">
    <name type="scientific">Ilex paraguariensis</name>
    <name type="common">yerba mate</name>
    <dbReference type="NCBI Taxonomy" id="185542"/>
    <lineage>
        <taxon>Eukaryota</taxon>
        <taxon>Viridiplantae</taxon>
        <taxon>Streptophyta</taxon>
        <taxon>Embryophyta</taxon>
        <taxon>Tracheophyta</taxon>
        <taxon>Spermatophyta</taxon>
        <taxon>Magnoliopsida</taxon>
        <taxon>eudicotyledons</taxon>
        <taxon>Gunneridae</taxon>
        <taxon>Pentapetalae</taxon>
        <taxon>asterids</taxon>
        <taxon>campanulids</taxon>
        <taxon>Aquifoliales</taxon>
        <taxon>Aquifoliaceae</taxon>
        <taxon>Ilex</taxon>
    </lineage>
</organism>
<dbReference type="SMART" id="SM00185">
    <property type="entry name" value="ARM"/>
    <property type="match status" value="1"/>
</dbReference>
<dbReference type="InterPro" id="IPR000048">
    <property type="entry name" value="IQ_motif_EF-hand-BS"/>
</dbReference>
<dbReference type="SUPFAM" id="SSF48371">
    <property type="entry name" value="ARM repeat"/>
    <property type="match status" value="1"/>
</dbReference>
<protein>
    <recommendedName>
        <fullName evidence="8">Abnormal spindle-like microcephaly-associated protein</fullName>
    </recommendedName>
</protein>
<accession>A0ABC8RV05</accession>
<dbReference type="PANTHER" id="PTHR22706">
    <property type="entry name" value="ASSEMBLY FACTOR FOR SPINDLE MICROTUBULES"/>
    <property type="match status" value="1"/>
</dbReference>
<dbReference type="EMBL" id="CAUOFW020001614">
    <property type="protein sequence ID" value="CAK9146844.1"/>
    <property type="molecule type" value="Genomic_DNA"/>
</dbReference>
<evidence type="ECO:0000313" key="6">
    <source>
        <dbReference type="EMBL" id="CAK9146844.1"/>
    </source>
</evidence>
<keyword evidence="2" id="KW-0963">Cytoplasm</keyword>
<dbReference type="SMART" id="SM00015">
    <property type="entry name" value="IQ"/>
    <property type="match status" value="16"/>
</dbReference>
<evidence type="ECO:0000313" key="7">
    <source>
        <dbReference type="Proteomes" id="UP001642360"/>
    </source>
</evidence>
<dbReference type="PROSITE" id="PS50176">
    <property type="entry name" value="ARM_REPEAT"/>
    <property type="match status" value="1"/>
</dbReference>
<evidence type="ECO:0000256" key="1">
    <source>
        <dbReference type="ARBA" id="ARBA00004496"/>
    </source>
</evidence>
<keyword evidence="3" id="KW-0677">Repeat</keyword>